<organism evidence="1 2">
    <name type="scientific">Natronospirillum operosum</name>
    <dbReference type="NCBI Taxonomy" id="2759953"/>
    <lineage>
        <taxon>Bacteria</taxon>
        <taxon>Pseudomonadati</taxon>
        <taxon>Pseudomonadota</taxon>
        <taxon>Gammaproteobacteria</taxon>
        <taxon>Oceanospirillales</taxon>
        <taxon>Natronospirillaceae</taxon>
        <taxon>Natronospirillum</taxon>
    </lineage>
</organism>
<protein>
    <submittedName>
        <fullName evidence="1">DUF503 family protein</fullName>
    </submittedName>
</protein>
<dbReference type="Gene3D" id="3.30.70.1120">
    <property type="entry name" value="TT1725-like"/>
    <property type="match status" value="1"/>
</dbReference>
<accession>A0A4Z0W9Y6</accession>
<proteinExistence type="predicted"/>
<dbReference type="RefSeq" id="WP_135482568.1">
    <property type="nucleotide sequence ID" value="NZ_SRMF01000002.1"/>
</dbReference>
<dbReference type="EMBL" id="SRMF01000002">
    <property type="protein sequence ID" value="TGG93999.1"/>
    <property type="molecule type" value="Genomic_DNA"/>
</dbReference>
<sequence>MPVEPKPSPYPEPLQILELRLRFEGCHSEQEKRQRLGPLFRHWGRQPHIALREEPVSGEPERAALTVVVCCSNETEGRREIDALLLWCERNLSAWVETYQVSAA</sequence>
<dbReference type="AlphaFoldDB" id="A0A4Z0W9Y6"/>
<name>A0A4Z0W9Y6_9GAMM</name>
<dbReference type="Proteomes" id="UP000297475">
    <property type="component" value="Unassembled WGS sequence"/>
</dbReference>
<evidence type="ECO:0000313" key="2">
    <source>
        <dbReference type="Proteomes" id="UP000297475"/>
    </source>
</evidence>
<keyword evidence="2" id="KW-1185">Reference proteome</keyword>
<gene>
    <name evidence="1" type="ORF">E4656_07415</name>
</gene>
<dbReference type="Pfam" id="PF04456">
    <property type="entry name" value="DUF503"/>
    <property type="match status" value="1"/>
</dbReference>
<reference evidence="1 2" key="1">
    <citation type="submission" date="2019-04" db="EMBL/GenBank/DDBJ databases">
        <title>Natronospirillum operosus gen. nov., sp. nov., a haloalkaliphilic satellite isolated from decaying biomass of laboratory culture of cyanobacterium Geitlerinema sp. and proposal of Natronospirillaceae fam. nov. and Saccharospirillaceae fam. nov.</title>
        <authorList>
            <person name="Kevbrin V."/>
            <person name="Boltyanskaya Y."/>
            <person name="Koziaeva V."/>
            <person name="Grouzdev D.S."/>
            <person name="Park M."/>
            <person name="Cho J."/>
        </authorList>
    </citation>
    <scope>NUCLEOTIDE SEQUENCE [LARGE SCALE GENOMIC DNA]</scope>
    <source>
        <strain evidence="1 2">G-116</strain>
    </source>
</reference>
<dbReference type="OrthoDB" id="9809023at2"/>
<comment type="caution">
    <text evidence="1">The sequence shown here is derived from an EMBL/GenBank/DDBJ whole genome shotgun (WGS) entry which is preliminary data.</text>
</comment>
<dbReference type="SUPFAM" id="SSF103007">
    <property type="entry name" value="Hypothetical protein TT1725"/>
    <property type="match status" value="1"/>
</dbReference>
<evidence type="ECO:0000313" key="1">
    <source>
        <dbReference type="EMBL" id="TGG93999.1"/>
    </source>
</evidence>
<dbReference type="InterPro" id="IPR007546">
    <property type="entry name" value="DUF503"/>
</dbReference>
<dbReference type="InterPro" id="IPR036746">
    <property type="entry name" value="TT1725-like_sf"/>
</dbReference>